<evidence type="ECO:0000313" key="1">
    <source>
        <dbReference type="EMBL" id="ORY31316.1"/>
    </source>
</evidence>
<reference evidence="1 2" key="1">
    <citation type="submission" date="2016-08" db="EMBL/GenBank/DDBJ databases">
        <title>A Parts List for Fungal Cellulosomes Revealed by Comparative Genomics.</title>
        <authorList>
            <consortium name="DOE Joint Genome Institute"/>
            <person name="Haitjema C.H."/>
            <person name="Gilmore S.P."/>
            <person name="Henske J.K."/>
            <person name="Solomon K.V."/>
            <person name="De Groot R."/>
            <person name="Kuo A."/>
            <person name="Mondo S.J."/>
            <person name="Salamov A.A."/>
            <person name="Labutti K."/>
            <person name="Zhao Z."/>
            <person name="Chiniquy J."/>
            <person name="Barry K."/>
            <person name="Brewer H.M."/>
            <person name="Purvine S.O."/>
            <person name="Wright A.T."/>
            <person name="Boxma B."/>
            <person name="Van Alen T."/>
            <person name="Hackstein J.H."/>
            <person name="Baker S.E."/>
            <person name="Grigoriev I.V."/>
            <person name="O'Malley M.A."/>
        </authorList>
    </citation>
    <scope>NUCLEOTIDE SEQUENCE [LARGE SCALE GENOMIC DNA]</scope>
    <source>
        <strain evidence="1 2">G1</strain>
    </source>
</reference>
<protein>
    <submittedName>
        <fullName evidence="1">Uncharacterized protein</fullName>
    </submittedName>
</protein>
<comment type="caution">
    <text evidence="1">The sequence shown here is derived from an EMBL/GenBank/DDBJ whole genome shotgun (WGS) entry which is preliminary data.</text>
</comment>
<gene>
    <name evidence="1" type="ORF">LY90DRAFT_512476</name>
</gene>
<proteinExistence type="predicted"/>
<sequence length="121" mass="14130">MISYYIQFKGEIWDIENSDYQNYFTDITPFTTCVEVELYQYGSAYVEVINNEPIVQEFTGKFEFVHNNKTIGYWEIPSENSHFELICLGLISIYNTFNKQKEEGIPFKLDTLLADIAVGKL</sequence>
<evidence type="ECO:0000313" key="2">
    <source>
        <dbReference type="Proteomes" id="UP000193920"/>
    </source>
</evidence>
<dbReference type="Proteomes" id="UP000193920">
    <property type="component" value="Unassembled WGS sequence"/>
</dbReference>
<name>A0A1Y2B9E4_9FUNG</name>
<keyword evidence="2" id="KW-1185">Reference proteome</keyword>
<dbReference type="AlphaFoldDB" id="A0A1Y2B9E4"/>
<accession>A0A1Y2B9E4</accession>
<organism evidence="1 2">
    <name type="scientific">Neocallimastix californiae</name>
    <dbReference type="NCBI Taxonomy" id="1754190"/>
    <lineage>
        <taxon>Eukaryota</taxon>
        <taxon>Fungi</taxon>
        <taxon>Fungi incertae sedis</taxon>
        <taxon>Chytridiomycota</taxon>
        <taxon>Chytridiomycota incertae sedis</taxon>
        <taxon>Neocallimastigomycetes</taxon>
        <taxon>Neocallimastigales</taxon>
        <taxon>Neocallimastigaceae</taxon>
        <taxon>Neocallimastix</taxon>
    </lineage>
</organism>
<dbReference type="EMBL" id="MCOG01000170">
    <property type="protein sequence ID" value="ORY31316.1"/>
    <property type="molecule type" value="Genomic_DNA"/>
</dbReference>